<organism evidence="1 2">
    <name type="scientific">Streptomyces reniochalinae</name>
    <dbReference type="NCBI Taxonomy" id="2250578"/>
    <lineage>
        <taxon>Bacteria</taxon>
        <taxon>Bacillati</taxon>
        <taxon>Actinomycetota</taxon>
        <taxon>Actinomycetes</taxon>
        <taxon>Kitasatosporales</taxon>
        <taxon>Streptomycetaceae</taxon>
        <taxon>Streptomyces</taxon>
    </lineage>
</organism>
<accession>A0A367EUU9</accession>
<name>A0A367EUU9_9ACTN</name>
<proteinExistence type="predicted"/>
<comment type="caution">
    <text evidence="1">The sequence shown here is derived from an EMBL/GenBank/DDBJ whole genome shotgun (WGS) entry which is preliminary data.</text>
</comment>
<reference evidence="1 2" key="1">
    <citation type="submission" date="2018-06" db="EMBL/GenBank/DDBJ databases">
        <title>Streptomyces reniochalinae sp. nov. and Streptomyces diacarnus sp. nov. from marine sponges.</title>
        <authorList>
            <person name="Li L."/>
        </authorList>
    </citation>
    <scope>NUCLEOTIDE SEQUENCE [LARGE SCALE GENOMIC DNA]</scope>
    <source>
        <strain evidence="1 2">LHW50302</strain>
    </source>
</reference>
<protein>
    <submittedName>
        <fullName evidence="1">Uncharacterized protein</fullName>
    </submittedName>
</protein>
<dbReference type="EMBL" id="QOIM01000026">
    <property type="protein sequence ID" value="RCG21781.1"/>
    <property type="molecule type" value="Genomic_DNA"/>
</dbReference>
<dbReference type="AlphaFoldDB" id="A0A367EUU9"/>
<evidence type="ECO:0000313" key="2">
    <source>
        <dbReference type="Proteomes" id="UP000253507"/>
    </source>
</evidence>
<keyword evidence="2" id="KW-1185">Reference proteome</keyword>
<gene>
    <name evidence="1" type="ORF">DQ392_08720</name>
</gene>
<dbReference type="Proteomes" id="UP000253507">
    <property type="component" value="Unassembled WGS sequence"/>
</dbReference>
<evidence type="ECO:0000313" key="1">
    <source>
        <dbReference type="EMBL" id="RCG21781.1"/>
    </source>
</evidence>
<sequence>MSLATPAREPSSSGRLPLSRIVSDPLPVLLSAVAGEVVVLDEVDDPHLFGGVVESAGGLLFAMPAGRPAGEREFWVRVLLAHREGYDGGEVGAAFGAR</sequence>
<dbReference type="OrthoDB" id="4309120at2"/>